<accession>A0ABW1P3P6</accession>
<dbReference type="InterPro" id="IPR005801">
    <property type="entry name" value="ADC_synthase"/>
</dbReference>
<dbReference type="RefSeq" id="WP_380634437.1">
    <property type="nucleotide sequence ID" value="NZ_JBHSQO010000006.1"/>
</dbReference>
<evidence type="ECO:0000313" key="7">
    <source>
        <dbReference type="EMBL" id="MFC6089317.1"/>
    </source>
</evidence>
<evidence type="ECO:0000256" key="1">
    <source>
        <dbReference type="ARBA" id="ARBA00000799"/>
    </source>
</evidence>
<keyword evidence="8" id="KW-1185">Reference proteome</keyword>
<gene>
    <name evidence="7" type="ORF">ACFP3R_08550</name>
</gene>
<dbReference type="PANTHER" id="PTHR42839:SF2">
    <property type="entry name" value="ISOCHORISMATE SYNTHASE ENTC"/>
    <property type="match status" value="1"/>
</dbReference>
<dbReference type="EC" id="5.4.4.2" evidence="3"/>
<protein>
    <recommendedName>
        <fullName evidence="3">isochorismate synthase</fullName>
        <ecNumber evidence="3">5.4.4.2</ecNumber>
    </recommendedName>
    <alternativeName>
        <fullName evidence="5">Isochorismate mutase</fullName>
    </alternativeName>
</protein>
<feature type="domain" description="Chorismate-utilising enzyme C-terminal" evidence="6">
    <location>
        <begin position="153"/>
        <end position="398"/>
    </location>
</feature>
<dbReference type="InterPro" id="IPR015890">
    <property type="entry name" value="Chorismate_C"/>
</dbReference>
<dbReference type="Gene3D" id="3.60.120.10">
    <property type="entry name" value="Anthranilate synthase"/>
    <property type="match status" value="1"/>
</dbReference>
<sequence>MTTAPASRIGQRLRVRTAHAPDVDLLGRLPAPTGALSWVRGGSGLVGWGEAARFETSGPDRFAAADRWWRAFTADLDVDDELGVPGSGPVAFASMAFDDHPGHSVLVVPEVVVGRRDGRAWVTTIGDHEPRGTTPVRGPSRVRYADGELSVTAYREAVRAAVGRMRAGELDKVVLAHDLLAVADVEIDHRFLLRGLARRYPGCWVYAVDGLVGATPELLLRRTGRVVDSRVLAGTTWPRDGASDEELAAALLSSPKDREEHGYAVASLVEALRPFCSTLSVDGPSVLRLPNVSHLSSDVVGRLGGTPSLLALGAALHPTAAVGGTPRAGAVRVIRELEGLDRGRYAGPVGWIDANGDGELGIALRCARVEGRTARLFAGCGLVAGSDPDTEVREAHAKMRPVREALEGR</sequence>
<reference evidence="8" key="1">
    <citation type="journal article" date="2019" name="Int. J. Syst. Evol. Microbiol.">
        <title>The Global Catalogue of Microorganisms (GCM) 10K type strain sequencing project: providing services to taxonomists for standard genome sequencing and annotation.</title>
        <authorList>
            <consortium name="The Broad Institute Genomics Platform"/>
            <consortium name="The Broad Institute Genome Sequencing Center for Infectious Disease"/>
            <person name="Wu L."/>
            <person name="Ma J."/>
        </authorList>
    </citation>
    <scope>NUCLEOTIDE SEQUENCE [LARGE SCALE GENOMIC DNA]</scope>
    <source>
        <strain evidence="8">CGMCC 4.7246</strain>
    </source>
</reference>
<dbReference type="Pfam" id="PF00425">
    <property type="entry name" value="Chorismate_bind"/>
    <property type="match status" value="1"/>
</dbReference>
<evidence type="ECO:0000256" key="2">
    <source>
        <dbReference type="ARBA" id="ARBA00005297"/>
    </source>
</evidence>
<dbReference type="PANTHER" id="PTHR42839">
    <property type="entry name" value="ISOCHORISMATE SYNTHASE ENTC"/>
    <property type="match status" value="1"/>
</dbReference>
<dbReference type="InterPro" id="IPR004561">
    <property type="entry name" value="IsoChor_synthase"/>
</dbReference>
<dbReference type="NCBIfam" id="TIGR00543">
    <property type="entry name" value="isochor_syn"/>
    <property type="match status" value="1"/>
</dbReference>
<evidence type="ECO:0000256" key="3">
    <source>
        <dbReference type="ARBA" id="ARBA00012824"/>
    </source>
</evidence>
<dbReference type="SUPFAM" id="SSF56322">
    <property type="entry name" value="ADC synthase"/>
    <property type="match status" value="1"/>
</dbReference>
<dbReference type="Proteomes" id="UP001596220">
    <property type="component" value="Unassembled WGS sequence"/>
</dbReference>
<evidence type="ECO:0000256" key="4">
    <source>
        <dbReference type="ARBA" id="ARBA00023235"/>
    </source>
</evidence>
<evidence type="ECO:0000313" key="8">
    <source>
        <dbReference type="Proteomes" id="UP001596220"/>
    </source>
</evidence>
<comment type="catalytic activity">
    <reaction evidence="1">
        <text>chorismate = isochorismate</text>
        <dbReference type="Rhea" id="RHEA:18985"/>
        <dbReference type="ChEBI" id="CHEBI:29748"/>
        <dbReference type="ChEBI" id="CHEBI:29780"/>
        <dbReference type="EC" id="5.4.4.2"/>
    </reaction>
</comment>
<name>A0ABW1P3P6_9PSEU</name>
<organism evidence="7 8">
    <name type="scientific">Saccharothrix lopnurensis</name>
    <dbReference type="NCBI Taxonomy" id="1670621"/>
    <lineage>
        <taxon>Bacteria</taxon>
        <taxon>Bacillati</taxon>
        <taxon>Actinomycetota</taxon>
        <taxon>Actinomycetes</taxon>
        <taxon>Pseudonocardiales</taxon>
        <taxon>Pseudonocardiaceae</taxon>
        <taxon>Saccharothrix</taxon>
    </lineage>
</organism>
<evidence type="ECO:0000259" key="6">
    <source>
        <dbReference type="Pfam" id="PF00425"/>
    </source>
</evidence>
<comment type="similarity">
    <text evidence="2">Belongs to the isochorismate synthase family.</text>
</comment>
<proteinExistence type="inferred from homology"/>
<evidence type="ECO:0000256" key="5">
    <source>
        <dbReference type="ARBA" id="ARBA00041564"/>
    </source>
</evidence>
<comment type="caution">
    <text evidence="7">The sequence shown here is derived from an EMBL/GenBank/DDBJ whole genome shotgun (WGS) entry which is preliminary data.</text>
</comment>
<dbReference type="EMBL" id="JBHSQO010000006">
    <property type="protein sequence ID" value="MFC6089317.1"/>
    <property type="molecule type" value="Genomic_DNA"/>
</dbReference>
<keyword evidence="4" id="KW-0413">Isomerase</keyword>